<keyword evidence="4" id="KW-0808">Transferase</keyword>
<dbReference type="SUPFAM" id="SSF55874">
    <property type="entry name" value="ATPase domain of HSP90 chaperone/DNA topoisomerase II/histidine kinase"/>
    <property type="match status" value="1"/>
</dbReference>
<evidence type="ECO:0000256" key="2">
    <source>
        <dbReference type="ARBA" id="ARBA00012438"/>
    </source>
</evidence>
<evidence type="ECO:0000256" key="1">
    <source>
        <dbReference type="ARBA" id="ARBA00000085"/>
    </source>
</evidence>
<dbReference type="AlphaFoldDB" id="A0A5D3WGK2"/>
<protein>
    <recommendedName>
        <fullName evidence="2">histidine kinase</fullName>
        <ecNumber evidence="2">2.7.13.3</ecNumber>
    </recommendedName>
</protein>
<feature type="modified residue" description="4-aspartylphosphate" evidence="6">
    <location>
        <position position="540"/>
    </location>
</feature>
<comment type="catalytic activity">
    <reaction evidence="1">
        <text>ATP + protein L-histidine = ADP + protein N-phospho-L-histidine.</text>
        <dbReference type="EC" id="2.7.13.3"/>
    </reaction>
</comment>
<keyword evidence="12" id="KW-1185">Reference proteome</keyword>
<evidence type="ECO:0000256" key="6">
    <source>
        <dbReference type="PROSITE-ProRule" id="PRU00169"/>
    </source>
</evidence>
<dbReference type="EC" id="2.7.13.3" evidence="2"/>
<dbReference type="CDD" id="cd00082">
    <property type="entry name" value="HisKA"/>
    <property type="match status" value="1"/>
</dbReference>
<keyword evidence="8" id="KW-0812">Transmembrane</keyword>
<dbReference type="GO" id="GO:0000155">
    <property type="term" value="F:phosphorelay sensor kinase activity"/>
    <property type="evidence" value="ECO:0007669"/>
    <property type="project" value="InterPro"/>
</dbReference>
<dbReference type="PRINTS" id="PR00344">
    <property type="entry name" value="BCTRLSENSOR"/>
</dbReference>
<feature type="transmembrane region" description="Helical" evidence="8">
    <location>
        <begin position="178"/>
        <end position="195"/>
    </location>
</feature>
<reference evidence="11 12" key="1">
    <citation type="submission" date="2019-07" db="EMBL/GenBank/DDBJ databases">
        <title>Genomic Encyclopedia of Type Strains, Phase IV (KMG-IV): sequencing the most valuable type-strain genomes for metagenomic binning, comparative biology and taxonomic classification.</title>
        <authorList>
            <person name="Goeker M."/>
        </authorList>
    </citation>
    <scope>NUCLEOTIDE SEQUENCE [LARGE SCALE GENOMIC DNA]</scope>
    <source>
        <strain evidence="11 12">SS015</strain>
    </source>
</reference>
<dbReference type="SMART" id="SM00387">
    <property type="entry name" value="HATPase_c"/>
    <property type="match status" value="1"/>
</dbReference>
<dbReference type="PANTHER" id="PTHR43047:SF72">
    <property type="entry name" value="OSMOSENSING HISTIDINE PROTEIN KINASE SLN1"/>
    <property type="match status" value="1"/>
</dbReference>
<name>A0A5D3WGK2_9BACT</name>
<dbReference type="InterPro" id="IPR036890">
    <property type="entry name" value="HATPase_C_sf"/>
</dbReference>
<dbReference type="InterPro" id="IPR001789">
    <property type="entry name" value="Sig_transdc_resp-reg_receiver"/>
</dbReference>
<dbReference type="Gene3D" id="3.40.50.2300">
    <property type="match status" value="1"/>
</dbReference>
<dbReference type="SUPFAM" id="SSF52172">
    <property type="entry name" value="CheY-like"/>
    <property type="match status" value="1"/>
</dbReference>
<accession>A0A5D3WGK2</accession>
<feature type="transmembrane region" description="Helical" evidence="8">
    <location>
        <begin position="16"/>
        <end position="37"/>
    </location>
</feature>
<evidence type="ECO:0000313" key="12">
    <source>
        <dbReference type="Proteomes" id="UP000324159"/>
    </source>
</evidence>
<dbReference type="InterPro" id="IPR003594">
    <property type="entry name" value="HATPase_dom"/>
</dbReference>
<proteinExistence type="predicted"/>
<feature type="domain" description="Response regulatory" evidence="10">
    <location>
        <begin position="491"/>
        <end position="606"/>
    </location>
</feature>
<dbReference type="GO" id="GO:0009927">
    <property type="term" value="F:histidine phosphotransfer kinase activity"/>
    <property type="evidence" value="ECO:0007669"/>
    <property type="project" value="TreeGrafter"/>
</dbReference>
<gene>
    <name evidence="11" type="ORF">EDC39_1094</name>
</gene>
<dbReference type="InterPro" id="IPR011006">
    <property type="entry name" value="CheY-like_superfamily"/>
</dbReference>
<dbReference type="SUPFAM" id="SSF47384">
    <property type="entry name" value="Homodimeric domain of signal transducing histidine kinase"/>
    <property type="match status" value="1"/>
</dbReference>
<sequence>MTTPQPVGNRSYRLHGLFQAVILVCLLIFVTWSLFAMNRAREEKFRLEALSSCRVLEVAIADILHDGPPLQITRQIGLIQQRIDRLVASDPHIVRLSVIARAADGTYRHIASSLPSRIGQPANPEDLDAFSSGEIIFLDEDYQDVGALDITYPVRDFDGGIIALLGYTVSREPDSTPMVLGGLGLLIFCLLVFHLRQARIVVRQEREIQQSLRRQLQNEEALRAMSEELHQAKKMEAVGMLAGGVAHDLNNMLMGVVALPDLMLEEGNLTPRQREQLIAIREAGNRIAAVVSDMQVLSRDSATSQEVVDLNQIVRDYLESPEYAEIAGRHNVELSCDLAPDLPAVIGTGSHLRKILMNLVINAMEACNRQGLIRVSTRPVTLTRAYEGYETVPPGDYVRLRVSDNGCGIDPENMGRIFDPFFSKKVLGHSGTGLGLAICWSIVHDHGGYIDLSANDPGCVFDIYLPACDRQTKPAVPDSVELPRAQNSTTTVLVVDDEPEARKVACDMLRLLGYQALAAESGEAALALLRRQRVDLVLLDMVMPPGMDGLETYRRMLALDPGLKALVISGQAESGDVHEVMRLGAGAFLKKPLSLQRLAQAVHEELKRNPDGSPEPDDRNTENQDVQA</sequence>
<dbReference type="GO" id="GO:0005886">
    <property type="term" value="C:plasma membrane"/>
    <property type="evidence" value="ECO:0007669"/>
    <property type="project" value="TreeGrafter"/>
</dbReference>
<dbReference type="Pfam" id="PF00072">
    <property type="entry name" value="Response_reg"/>
    <property type="match status" value="1"/>
</dbReference>
<feature type="region of interest" description="Disordered" evidence="7">
    <location>
        <begin position="606"/>
        <end position="628"/>
    </location>
</feature>
<dbReference type="InterPro" id="IPR004358">
    <property type="entry name" value="Sig_transdc_His_kin-like_C"/>
</dbReference>
<dbReference type="Proteomes" id="UP000324159">
    <property type="component" value="Unassembled WGS sequence"/>
</dbReference>
<dbReference type="SMART" id="SM00448">
    <property type="entry name" value="REC"/>
    <property type="match status" value="1"/>
</dbReference>
<dbReference type="PANTHER" id="PTHR43047">
    <property type="entry name" value="TWO-COMPONENT HISTIDINE PROTEIN KINASE"/>
    <property type="match status" value="1"/>
</dbReference>
<dbReference type="Gene3D" id="1.10.287.130">
    <property type="match status" value="1"/>
</dbReference>
<evidence type="ECO:0000256" key="5">
    <source>
        <dbReference type="ARBA" id="ARBA00022777"/>
    </source>
</evidence>
<evidence type="ECO:0000256" key="3">
    <source>
        <dbReference type="ARBA" id="ARBA00022553"/>
    </source>
</evidence>
<keyword evidence="8" id="KW-0472">Membrane</keyword>
<feature type="compositionally biased region" description="Basic and acidic residues" evidence="7">
    <location>
        <begin position="606"/>
        <end position="622"/>
    </location>
</feature>
<dbReference type="InterPro" id="IPR003661">
    <property type="entry name" value="HisK_dim/P_dom"/>
</dbReference>
<evidence type="ECO:0000259" key="10">
    <source>
        <dbReference type="PROSITE" id="PS50110"/>
    </source>
</evidence>
<organism evidence="11 12">
    <name type="scientific">Geothermobacter ehrlichii</name>
    <dbReference type="NCBI Taxonomy" id="213224"/>
    <lineage>
        <taxon>Bacteria</taxon>
        <taxon>Pseudomonadati</taxon>
        <taxon>Thermodesulfobacteriota</taxon>
        <taxon>Desulfuromonadia</taxon>
        <taxon>Desulfuromonadales</taxon>
        <taxon>Geothermobacteraceae</taxon>
        <taxon>Geothermobacter</taxon>
    </lineage>
</organism>
<keyword evidence="5" id="KW-0418">Kinase</keyword>
<dbReference type="RefSeq" id="WP_187426739.1">
    <property type="nucleotide sequence ID" value="NZ_VNIB01000009.1"/>
</dbReference>
<dbReference type="InterPro" id="IPR036097">
    <property type="entry name" value="HisK_dim/P_sf"/>
</dbReference>
<evidence type="ECO:0000256" key="8">
    <source>
        <dbReference type="SAM" id="Phobius"/>
    </source>
</evidence>
<evidence type="ECO:0000256" key="4">
    <source>
        <dbReference type="ARBA" id="ARBA00022679"/>
    </source>
</evidence>
<dbReference type="SMART" id="SM00388">
    <property type="entry name" value="HisKA"/>
    <property type="match status" value="1"/>
</dbReference>
<evidence type="ECO:0000256" key="7">
    <source>
        <dbReference type="SAM" id="MobiDB-lite"/>
    </source>
</evidence>
<evidence type="ECO:0000259" key="9">
    <source>
        <dbReference type="PROSITE" id="PS50109"/>
    </source>
</evidence>
<dbReference type="Gene3D" id="3.30.565.10">
    <property type="entry name" value="Histidine kinase-like ATPase, C-terminal domain"/>
    <property type="match status" value="1"/>
</dbReference>
<comment type="caution">
    <text evidence="11">The sequence shown here is derived from an EMBL/GenBank/DDBJ whole genome shotgun (WGS) entry which is preliminary data.</text>
</comment>
<dbReference type="PROSITE" id="PS50110">
    <property type="entry name" value="RESPONSE_REGULATORY"/>
    <property type="match status" value="1"/>
</dbReference>
<dbReference type="InterPro" id="IPR005467">
    <property type="entry name" value="His_kinase_dom"/>
</dbReference>
<dbReference type="EMBL" id="VNIB01000009">
    <property type="protein sequence ID" value="TYO97601.1"/>
    <property type="molecule type" value="Genomic_DNA"/>
</dbReference>
<dbReference type="Pfam" id="PF02518">
    <property type="entry name" value="HATPase_c"/>
    <property type="match status" value="1"/>
</dbReference>
<dbReference type="PROSITE" id="PS50109">
    <property type="entry name" value="HIS_KIN"/>
    <property type="match status" value="1"/>
</dbReference>
<keyword evidence="8" id="KW-1133">Transmembrane helix</keyword>
<feature type="domain" description="Histidine kinase" evidence="9">
    <location>
        <begin position="244"/>
        <end position="469"/>
    </location>
</feature>
<evidence type="ECO:0000313" key="11">
    <source>
        <dbReference type="EMBL" id="TYO97601.1"/>
    </source>
</evidence>
<keyword evidence="3 6" id="KW-0597">Phosphoprotein</keyword>